<gene>
    <name evidence="1" type="ORF">GALL_496020</name>
</gene>
<dbReference type="PANTHER" id="PTHR41260">
    <property type="entry name" value="PROTEIN ECSC"/>
    <property type="match status" value="1"/>
</dbReference>
<comment type="caution">
    <text evidence="1">The sequence shown here is derived from an EMBL/GenBank/DDBJ whole genome shotgun (WGS) entry which is preliminary data.</text>
</comment>
<sequence>MEISDDTLPVPATVPAAQITALAVRQAKAGGLVMSLVNAAGSRIESRLELLPDHLKDRLESVTAQALERSYRLAGKTVRAGGPKIGERGHLAMATLTGALGGFGGFASALAELPVTVTVIFRSVQRIAAEYGFDPEDEAVRLECLRVFGSGGPLARDDGVNTSFLGARVAITGGTLNRVIAAVAPRFATVLGEKLAAQAVPLLGSVAGAGINYAFVSYYQEMAHVRFGLMRLAAVHGAEPVLTAFRAAVDARA</sequence>
<name>A0A1J5PC60_9ZZZZ</name>
<proteinExistence type="predicted"/>
<organism evidence="1">
    <name type="scientific">mine drainage metagenome</name>
    <dbReference type="NCBI Taxonomy" id="410659"/>
    <lineage>
        <taxon>unclassified sequences</taxon>
        <taxon>metagenomes</taxon>
        <taxon>ecological metagenomes</taxon>
    </lineage>
</organism>
<dbReference type="Pfam" id="PF12787">
    <property type="entry name" value="EcsC"/>
    <property type="match status" value="1"/>
</dbReference>
<evidence type="ECO:0000313" key="1">
    <source>
        <dbReference type="EMBL" id="OIQ68802.1"/>
    </source>
</evidence>
<dbReference type="PANTHER" id="PTHR41260:SF1">
    <property type="entry name" value="PROTEIN ECSC"/>
    <property type="match status" value="1"/>
</dbReference>
<dbReference type="InterPro" id="IPR024787">
    <property type="entry name" value="EcsC"/>
</dbReference>
<reference evidence="1" key="1">
    <citation type="submission" date="2016-10" db="EMBL/GenBank/DDBJ databases">
        <title>Sequence of Gallionella enrichment culture.</title>
        <authorList>
            <person name="Poehlein A."/>
            <person name="Muehling M."/>
            <person name="Daniel R."/>
        </authorList>
    </citation>
    <scope>NUCLEOTIDE SEQUENCE</scope>
</reference>
<accession>A0A1J5PC60</accession>
<dbReference type="AlphaFoldDB" id="A0A1J5PC60"/>
<protein>
    <submittedName>
        <fullName evidence="1">EcsC protein family protein</fullName>
    </submittedName>
</protein>
<dbReference type="EMBL" id="MLJW01005098">
    <property type="protein sequence ID" value="OIQ68802.1"/>
    <property type="molecule type" value="Genomic_DNA"/>
</dbReference>